<proteinExistence type="predicted"/>
<reference evidence="1" key="1">
    <citation type="submission" date="2014-11" db="EMBL/GenBank/DDBJ databases">
        <authorList>
            <person name="Amaro Gonzalez C."/>
        </authorList>
    </citation>
    <scope>NUCLEOTIDE SEQUENCE</scope>
</reference>
<reference evidence="1" key="2">
    <citation type="journal article" date="2015" name="Fish Shellfish Immunol.">
        <title>Early steps in the European eel (Anguilla anguilla)-Vibrio vulnificus interaction in the gills: Role of the RtxA13 toxin.</title>
        <authorList>
            <person name="Callol A."/>
            <person name="Pajuelo D."/>
            <person name="Ebbesson L."/>
            <person name="Teles M."/>
            <person name="MacKenzie S."/>
            <person name="Amaro C."/>
        </authorList>
    </citation>
    <scope>NUCLEOTIDE SEQUENCE</scope>
</reference>
<dbReference type="EMBL" id="GBXM01002340">
    <property type="protein sequence ID" value="JAI06238.1"/>
    <property type="molecule type" value="Transcribed_RNA"/>
</dbReference>
<accession>A0A0E9XU53</accession>
<protein>
    <submittedName>
        <fullName evidence="1">Uncharacterized protein</fullName>
    </submittedName>
</protein>
<name>A0A0E9XU53_ANGAN</name>
<dbReference type="AlphaFoldDB" id="A0A0E9XU53"/>
<evidence type="ECO:0000313" key="1">
    <source>
        <dbReference type="EMBL" id="JAI06238.1"/>
    </source>
</evidence>
<sequence length="58" mass="6438">MLSGFDTTCILFLLSDINFRQFPNETSSLLKLKAFLGSWTGKRVAVFSFTEKTKASGS</sequence>
<organism evidence="1">
    <name type="scientific">Anguilla anguilla</name>
    <name type="common">European freshwater eel</name>
    <name type="synonym">Muraena anguilla</name>
    <dbReference type="NCBI Taxonomy" id="7936"/>
    <lineage>
        <taxon>Eukaryota</taxon>
        <taxon>Metazoa</taxon>
        <taxon>Chordata</taxon>
        <taxon>Craniata</taxon>
        <taxon>Vertebrata</taxon>
        <taxon>Euteleostomi</taxon>
        <taxon>Actinopterygii</taxon>
        <taxon>Neopterygii</taxon>
        <taxon>Teleostei</taxon>
        <taxon>Anguilliformes</taxon>
        <taxon>Anguillidae</taxon>
        <taxon>Anguilla</taxon>
    </lineage>
</organism>